<name>A0A1H1JFW5_9BURK</name>
<reference evidence="2" key="1">
    <citation type="submission" date="2016-10" db="EMBL/GenBank/DDBJ databases">
        <authorList>
            <person name="Varghese N."/>
            <person name="Submissions S."/>
        </authorList>
    </citation>
    <scope>NUCLEOTIDE SEQUENCE [LARGE SCALE GENOMIC DNA]</scope>
    <source>
        <strain evidence="2">DUS833</strain>
    </source>
</reference>
<accession>A0A1H1JFW5</accession>
<protein>
    <submittedName>
        <fullName evidence="1">Uncharacterized protein</fullName>
    </submittedName>
</protein>
<dbReference type="RefSeq" id="WP_167368681.1">
    <property type="nucleotide sequence ID" value="NZ_FNKX01000002.1"/>
</dbReference>
<evidence type="ECO:0000313" key="1">
    <source>
        <dbReference type="EMBL" id="SDR48785.1"/>
    </source>
</evidence>
<dbReference type="STRING" id="157910.SAMN05445850_4752"/>
<gene>
    <name evidence="1" type="ORF">SAMN05445850_4752</name>
</gene>
<organism evidence="1 2">
    <name type="scientific">Paraburkholderia tuberum</name>
    <dbReference type="NCBI Taxonomy" id="157910"/>
    <lineage>
        <taxon>Bacteria</taxon>
        <taxon>Pseudomonadati</taxon>
        <taxon>Pseudomonadota</taxon>
        <taxon>Betaproteobacteria</taxon>
        <taxon>Burkholderiales</taxon>
        <taxon>Burkholderiaceae</taxon>
        <taxon>Paraburkholderia</taxon>
    </lineage>
</organism>
<proteinExistence type="predicted"/>
<sequence length="57" mass="6330">MHAALPLDRSTLDAPAEAPLRDLHRVAIHPDQTGKPSYHGGLKQTQKEDLCLMQTKK</sequence>
<dbReference type="Proteomes" id="UP000199365">
    <property type="component" value="Unassembled WGS sequence"/>
</dbReference>
<evidence type="ECO:0000313" key="2">
    <source>
        <dbReference type="Proteomes" id="UP000199365"/>
    </source>
</evidence>
<keyword evidence="2" id="KW-1185">Reference proteome</keyword>
<dbReference type="AlphaFoldDB" id="A0A1H1JFW5"/>
<dbReference type="EMBL" id="FNKX01000002">
    <property type="protein sequence ID" value="SDR48785.1"/>
    <property type="molecule type" value="Genomic_DNA"/>
</dbReference>